<sequence>MTPPVRAPQQKWQKGGMWFSTSEFSPMSTSWKHAPVATSGSNNSSSSLSSSVPSDSTEVPTNRYLPSMTETSGVGQYHGDLFENALQ</sequence>
<protein>
    <submittedName>
        <fullName evidence="2">Uncharacterized protein</fullName>
    </submittedName>
</protein>
<feature type="region of interest" description="Disordered" evidence="1">
    <location>
        <begin position="25"/>
        <end position="87"/>
    </location>
</feature>
<dbReference type="AlphaFoldDB" id="A0AAD5V528"/>
<feature type="region of interest" description="Disordered" evidence="1">
    <location>
        <begin position="1"/>
        <end position="20"/>
    </location>
</feature>
<organism evidence="2 3">
    <name type="scientific">Meripilus lineatus</name>
    <dbReference type="NCBI Taxonomy" id="2056292"/>
    <lineage>
        <taxon>Eukaryota</taxon>
        <taxon>Fungi</taxon>
        <taxon>Dikarya</taxon>
        <taxon>Basidiomycota</taxon>
        <taxon>Agaricomycotina</taxon>
        <taxon>Agaricomycetes</taxon>
        <taxon>Polyporales</taxon>
        <taxon>Meripilaceae</taxon>
        <taxon>Meripilus</taxon>
    </lineage>
</organism>
<accession>A0AAD5V528</accession>
<dbReference type="Proteomes" id="UP001212997">
    <property type="component" value="Unassembled WGS sequence"/>
</dbReference>
<evidence type="ECO:0000256" key="1">
    <source>
        <dbReference type="SAM" id="MobiDB-lite"/>
    </source>
</evidence>
<proteinExistence type="predicted"/>
<feature type="compositionally biased region" description="Low complexity" evidence="1">
    <location>
        <begin position="39"/>
        <end position="56"/>
    </location>
</feature>
<comment type="caution">
    <text evidence="2">The sequence shown here is derived from an EMBL/GenBank/DDBJ whole genome shotgun (WGS) entry which is preliminary data.</text>
</comment>
<gene>
    <name evidence="2" type="ORF">NLI96_g5446</name>
</gene>
<evidence type="ECO:0000313" key="3">
    <source>
        <dbReference type="Proteomes" id="UP001212997"/>
    </source>
</evidence>
<keyword evidence="3" id="KW-1185">Reference proteome</keyword>
<name>A0AAD5V528_9APHY</name>
<dbReference type="EMBL" id="JANAWD010000179">
    <property type="protein sequence ID" value="KAJ3484712.1"/>
    <property type="molecule type" value="Genomic_DNA"/>
</dbReference>
<reference evidence="2" key="1">
    <citation type="submission" date="2022-07" db="EMBL/GenBank/DDBJ databases">
        <title>Genome Sequence of Physisporinus lineatus.</title>
        <authorList>
            <person name="Buettner E."/>
        </authorList>
    </citation>
    <scope>NUCLEOTIDE SEQUENCE</scope>
    <source>
        <strain evidence="2">VT162</strain>
    </source>
</reference>
<evidence type="ECO:0000313" key="2">
    <source>
        <dbReference type="EMBL" id="KAJ3484712.1"/>
    </source>
</evidence>